<accession>A0A7S0RI58</accession>
<sequence>MKMPPTVRFAAERSDDDSDGGPLRQSFSMEAYPNAPSFKRPPPRALVSRSCESQGSPRYSLRQTRPACRPPIWLKGSTDSPRSRVVRQQSESPLFAQNHLEDVDFEPQVLWWSPTTTPGRRLTRTETQPQQQELDRQSYDAQQYYSPRLNAYGTPRHGRRPQTTVCMPQNADWCQGTTPRKVKNASTQFL</sequence>
<feature type="compositionally biased region" description="Polar residues" evidence="1">
    <location>
        <begin position="50"/>
        <end position="63"/>
    </location>
</feature>
<feature type="region of interest" description="Disordered" evidence="1">
    <location>
        <begin position="116"/>
        <end position="137"/>
    </location>
</feature>
<reference evidence="2" key="1">
    <citation type="submission" date="2021-01" db="EMBL/GenBank/DDBJ databases">
        <authorList>
            <person name="Corre E."/>
            <person name="Pelletier E."/>
            <person name="Niang G."/>
            <person name="Scheremetjew M."/>
            <person name="Finn R."/>
            <person name="Kale V."/>
            <person name="Holt S."/>
            <person name="Cochrane G."/>
            <person name="Meng A."/>
            <person name="Brown T."/>
            <person name="Cohen L."/>
        </authorList>
    </citation>
    <scope>NUCLEOTIDE SEQUENCE</scope>
    <source>
        <strain evidence="2">CCMP722</strain>
    </source>
</reference>
<dbReference type="AlphaFoldDB" id="A0A7S0RI58"/>
<gene>
    <name evidence="2" type="ORF">POBO1169_LOCUS13574</name>
</gene>
<evidence type="ECO:0000256" key="1">
    <source>
        <dbReference type="SAM" id="MobiDB-lite"/>
    </source>
</evidence>
<proteinExistence type="predicted"/>
<protein>
    <submittedName>
        <fullName evidence="2">Uncharacterized protein</fullName>
    </submittedName>
</protein>
<organism evidence="2">
    <name type="scientific">Pyramimonas obovata</name>
    <dbReference type="NCBI Taxonomy" id="1411642"/>
    <lineage>
        <taxon>Eukaryota</taxon>
        <taxon>Viridiplantae</taxon>
        <taxon>Chlorophyta</taxon>
        <taxon>Pyramimonadophyceae</taxon>
        <taxon>Pyramimonadales</taxon>
        <taxon>Pyramimonadaceae</taxon>
        <taxon>Pyramimonas</taxon>
        <taxon>Pyramimonas incertae sedis</taxon>
    </lineage>
</organism>
<feature type="region of interest" description="Disordered" evidence="1">
    <location>
        <begin position="1"/>
        <end position="64"/>
    </location>
</feature>
<name>A0A7S0RI58_9CHLO</name>
<dbReference type="EMBL" id="HBFA01026678">
    <property type="protein sequence ID" value="CAD8677344.1"/>
    <property type="molecule type" value="Transcribed_RNA"/>
</dbReference>
<evidence type="ECO:0000313" key="2">
    <source>
        <dbReference type="EMBL" id="CAD8677344.1"/>
    </source>
</evidence>